<dbReference type="InterPro" id="IPR043502">
    <property type="entry name" value="DNA/RNA_pol_sf"/>
</dbReference>
<dbReference type="SUPFAM" id="SSF53098">
    <property type="entry name" value="Ribonuclease H-like"/>
    <property type="match status" value="1"/>
</dbReference>
<dbReference type="OrthoDB" id="1738613at2759"/>
<comment type="caution">
    <text evidence="2">The sequence shown here is derived from an EMBL/GenBank/DDBJ whole genome shotgun (WGS) entry which is preliminary data.</text>
</comment>
<dbReference type="InterPro" id="IPR043128">
    <property type="entry name" value="Rev_trsase/Diguanyl_cyclase"/>
</dbReference>
<name>A0A8J5Y0Z2_9ROSI</name>
<dbReference type="Pfam" id="PF17921">
    <property type="entry name" value="Integrase_H2C2"/>
    <property type="match status" value="1"/>
</dbReference>
<evidence type="ECO:0000259" key="1">
    <source>
        <dbReference type="PROSITE" id="PS50994"/>
    </source>
</evidence>
<dbReference type="Gene3D" id="3.30.70.270">
    <property type="match status" value="1"/>
</dbReference>
<dbReference type="GO" id="GO:0015074">
    <property type="term" value="P:DNA integration"/>
    <property type="evidence" value="ECO:0007669"/>
    <property type="project" value="InterPro"/>
</dbReference>
<reference evidence="2 3" key="1">
    <citation type="journal article" date="2021" name="bioRxiv">
        <title>The Gossypium anomalum genome as a resource for cotton improvement and evolutionary analysis of hybrid incompatibility.</title>
        <authorList>
            <person name="Grover C.E."/>
            <person name="Yuan D."/>
            <person name="Arick M.A."/>
            <person name="Miller E.R."/>
            <person name="Hu G."/>
            <person name="Peterson D.G."/>
            <person name="Wendel J.F."/>
            <person name="Udall J.A."/>
        </authorList>
    </citation>
    <scope>NUCLEOTIDE SEQUENCE [LARGE SCALE GENOMIC DNA]</scope>
    <source>
        <strain evidence="2">JFW-Udall</strain>
        <tissue evidence="2">Leaf</tissue>
    </source>
</reference>
<dbReference type="PROSITE" id="PS50994">
    <property type="entry name" value="INTEGRASE"/>
    <property type="match status" value="1"/>
</dbReference>
<organism evidence="2 3">
    <name type="scientific">Gossypium anomalum</name>
    <dbReference type="NCBI Taxonomy" id="47600"/>
    <lineage>
        <taxon>Eukaryota</taxon>
        <taxon>Viridiplantae</taxon>
        <taxon>Streptophyta</taxon>
        <taxon>Embryophyta</taxon>
        <taxon>Tracheophyta</taxon>
        <taxon>Spermatophyta</taxon>
        <taxon>Magnoliopsida</taxon>
        <taxon>eudicotyledons</taxon>
        <taxon>Gunneridae</taxon>
        <taxon>Pentapetalae</taxon>
        <taxon>rosids</taxon>
        <taxon>malvids</taxon>
        <taxon>Malvales</taxon>
        <taxon>Malvaceae</taxon>
        <taxon>Malvoideae</taxon>
        <taxon>Gossypium</taxon>
    </lineage>
</organism>
<dbReference type="CDD" id="cd09274">
    <property type="entry name" value="RNase_HI_RT_Ty3"/>
    <property type="match status" value="1"/>
</dbReference>
<dbReference type="GO" id="GO:0003676">
    <property type="term" value="F:nucleic acid binding"/>
    <property type="evidence" value="ECO:0007669"/>
    <property type="project" value="InterPro"/>
</dbReference>
<dbReference type="InterPro" id="IPR012337">
    <property type="entry name" value="RNaseH-like_sf"/>
</dbReference>
<dbReference type="InterPro" id="IPR056924">
    <property type="entry name" value="SH3_Tf2-1"/>
</dbReference>
<feature type="domain" description="Integrase catalytic" evidence="1">
    <location>
        <begin position="246"/>
        <end position="406"/>
    </location>
</feature>
<dbReference type="Pfam" id="PF17919">
    <property type="entry name" value="RT_RNaseH_2"/>
    <property type="match status" value="1"/>
</dbReference>
<dbReference type="SUPFAM" id="SSF56672">
    <property type="entry name" value="DNA/RNA polymerases"/>
    <property type="match status" value="1"/>
</dbReference>
<dbReference type="Proteomes" id="UP000701853">
    <property type="component" value="Chromosome 12"/>
</dbReference>
<dbReference type="EMBL" id="JAHUZN010000012">
    <property type="protein sequence ID" value="KAG8474898.1"/>
    <property type="molecule type" value="Genomic_DNA"/>
</dbReference>
<proteinExistence type="predicted"/>
<accession>A0A8J5Y0Z2</accession>
<keyword evidence="3" id="KW-1185">Reference proteome</keyword>
<sequence>MVITSFWLCRFGLTNAPATFMDLMNRVFQPYLDRFMVAFIDDILVYSKTEEKHKKHLRIEEAPVLIQPESGKDFTVYNDASHVGLGCVLMQEGKVVAYASRQLNPHKANYPTHDLELAAKELNLRQRRWVELLKDYDCSIEYHSGKANVVADALSRRVVNDLRALFARLSLFDDGSLLAELQNGENEDFGLNTDGVLCFRGRFCIPKDPELRRLILKEAHGGPCTMHPGGNKLYRDLREVYWWPGLKQEKWKRVTMDFVSRLPLTPTKKDSVWVVVDRLTKSAHFIPVRTDYSLQKLAKLYVAEIVRLHGVPVSIISDRYPRFTSRFWQKLQEALGTRLGFSTAFHPQTDGQSKRVIQVLEDMLRGCIIDFRGSWEDYLPLAEFAYNNSYQTSIRIAPYEALYGRRCRTPTCWTELGKRQVLGPELVADTESKVKVIRDRLKEASDRQKSYADLKRKEIEFAIGDMVFLKVSPWKKVLRFGKKGKLSSQFIGPYRVLKRVGPVAYQLELPLELDRIHDVFHVPMLRRCRSDPSHVVPVEEIEVKTDLTFEEEPV</sequence>
<dbReference type="InterPro" id="IPR001584">
    <property type="entry name" value="Integrase_cat-core"/>
</dbReference>
<dbReference type="InterPro" id="IPR041577">
    <property type="entry name" value="RT_RNaseH_2"/>
</dbReference>
<evidence type="ECO:0000313" key="3">
    <source>
        <dbReference type="Proteomes" id="UP000701853"/>
    </source>
</evidence>
<dbReference type="Gene3D" id="3.30.420.10">
    <property type="entry name" value="Ribonuclease H-like superfamily/Ribonuclease H"/>
    <property type="match status" value="1"/>
</dbReference>
<dbReference type="AlphaFoldDB" id="A0A8J5Y0Z2"/>
<dbReference type="PANTHER" id="PTHR45835:SF87">
    <property type="entry name" value="RNA-DIRECTED DNA POLYMERASE"/>
    <property type="match status" value="1"/>
</dbReference>
<dbReference type="PANTHER" id="PTHR45835">
    <property type="entry name" value="YALI0A06105P"/>
    <property type="match status" value="1"/>
</dbReference>
<dbReference type="InterPro" id="IPR041588">
    <property type="entry name" value="Integrase_H2C2"/>
</dbReference>
<dbReference type="InterPro" id="IPR036397">
    <property type="entry name" value="RNaseH_sf"/>
</dbReference>
<evidence type="ECO:0000313" key="2">
    <source>
        <dbReference type="EMBL" id="KAG8474898.1"/>
    </source>
</evidence>
<dbReference type="Pfam" id="PF24626">
    <property type="entry name" value="SH3_Tf2-1"/>
    <property type="match status" value="1"/>
</dbReference>
<gene>
    <name evidence="2" type="ORF">CXB51_031560</name>
</gene>
<protein>
    <recommendedName>
        <fullName evidence="1">Integrase catalytic domain-containing protein</fullName>
    </recommendedName>
</protein>